<gene>
    <name evidence="1" type="ORF">OS493_020981</name>
</gene>
<comment type="caution">
    <text evidence="1">The sequence shown here is derived from an EMBL/GenBank/DDBJ whole genome shotgun (WGS) entry which is preliminary data.</text>
</comment>
<dbReference type="EMBL" id="MU825409">
    <property type="protein sequence ID" value="KAJ7390961.1"/>
    <property type="molecule type" value="Genomic_DNA"/>
</dbReference>
<reference evidence="1" key="1">
    <citation type="submission" date="2023-01" db="EMBL/GenBank/DDBJ databases">
        <title>Genome assembly of the deep-sea coral Lophelia pertusa.</title>
        <authorList>
            <person name="Herrera S."/>
            <person name="Cordes E."/>
        </authorList>
    </citation>
    <scope>NUCLEOTIDE SEQUENCE</scope>
    <source>
        <strain evidence="1">USNM1676648</strain>
        <tissue evidence="1">Polyp</tissue>
    </source>
</reference>
<dbReference type="Proteomes" id="UP001163046">
    <property type="component" value="Unassembled WGS sequence"/>
</dbReference>
<accession>A0A9X0A000</accession>
<dbReference type="AlphaFoldDB" id="A0A9X0A000"/>
<keyword evidence="2" id="KW-1185">Reference proteome</keyword>
<proteinExistence type="predicted"/>
<evidence type="ECO:0000313" key="1">
    <source>
        <dbReference type="EMBL" id="KAJ7390961.1"/>
    </source>
</evidence>
<evidence type="ECO:0000313" key="2">
    <source>
        <dbReference type="Proteomes" id="UP001163046"/>
    </source>
</evidence>
<organism evidence="1 2">
    <name type="scientific">Desmophyllum pertusum</name>
    <dbReference type="NCBI Taxonomy" id="174260"/>
    <lineage>
        <taxon>Eukaryota</taxon>
        <taxon>Metazoa</taxon>
        <taxon>Cnidaria</taxon>
        <taxon>Anthozoa</taxon>
        <taxon>Hexacorallia</taxon>
        <taxon>Scleractinia</taxon>
        <taxon>Caryophylliina</taxon>
        <taxon>Caryophylliidae</taxon>
        <taxon>Desmophyllum</taxon>
    </lineage>
</organism>
<protein>
    <submittedName>
        <fullName evidence="1">Uncharacterized protein</fullName>
    </submittedName>
</protein>
<name>A0A9X0A000_9CNID</name>
<sequence length="115" mass="12579">MSQNEEGTMCLPTPGLNIFLGAAVVVKRLPSDAAHVLRVSIPHLLDLRRIHFEPNYGSLLQKPITSHVCDLLAQQNQIVGEVHVFQLLQQGELDPGLVVTKGLSGSLFMELMHGC</sequence>